<reference evidence="2" key="1">
    <citation type="submission" date="2019-03" db="EMBL/GenBank/DDBJ databases">
        <authorList>
            <person name="Ashton P.M."/>
            <person name="Dallman T."/>
            <person name="Nair S."/>
            <person name="De Pinna E."/>
            <person name="Peters T."/>
            <person name="Grant K."/>
        </authorList>
    </citation>
    <scope>NUCLEOTIDE SEQUENCE</scope>
    <source>
        <strain evidence="2">319650</strain>
    </source>
</reference>
<dbReference type="AlphaFoldDB" id="A0A5X1V4M1"/>
<dbReference type="PROSITE" id="PS51459">
    <property type="entry name" value="FIDO"/>
    <property type="match status" value="1"/>
</dbReference>
<dbReference type="InterPro" id="IPR053737">
    <property type="entry name" value="Type_II_TA_Toxin"/>
</dbReference>
<accession>A0A5X1V4M1</accession>
<dbReference type="Gene3D" id="1.20.120.1870">
    <property type="entry name" value="Fic/DOC protein, Fido domain"/>
    <property type="match status" value="1"/>
</dbReference>
<dbReference type="SUPFAM" id="SSF140931">
    <property type="entry name" value="Fic-like"/>
    <property type="match status" value="1"/>
</dbReference>
<dbReference type="EMBL" id="AAHYIA010000001">
    <property type="protein sequence ID" value="ECB6705539.1"/>
    <property type="molecule type" value="Genomic_DNA"/>
</dbReference>
<dbReference type="GO" id="GO:0016301">
    <property type="term" value="F:kinase activity"/>
    <property type="evidence" value="ECO:0007669"/>
    <property type="project" value="InterPro"/>
</dbReference>
<protein>
    <submittedName>
        <fullName evidence="2">Type II toxin-antitoxin system death-on-curing family toxin</fullName>
    </submittedName>
</protein>
<gene>
    <name evidence="2" type="ORF">E0U36_01680</name>
</gene>
<proteinExistence type="predicted"/>
<dbReference type="PANTHER" id="PTHR39426:SF1">
    <property type="entry name" value="HOMOLOGY TO DEATH-ON-CURING PROTEIN OF PHAGE P1"/>
    <property type="match status" value="1"/>
</dbReference>
<comment type="caution">
    <text evidence="2">The sequence shown here is derived from an EMBL/GenBank/DDBJ whole genome shotgun (WGS) entry which is preliminary data.</text>
</comment>
<evidence type="ECO:0000259" key="1">
    <source>
        <dbReference type="PROSITE" id="PS51459"/>
    </source>
</evidence>
<dbReference type="InterPro" id="IPR003812">
    <property type="entry name" value="Fido"/>
</dbReference>
<dbReference type="Pfam" id="PF02661">
    <property type="entry name" value="Fic"/>
    <property type="match status" value="1"/>
</dbReference>
<name>A0A5X1V4M1_SALMO</name>
<dbReference type="InterPro" id="IPR006440">
    <property type="entry name" value="Doc"/>
</dbReference>
<dbReference type="NCBIfam" id="TIGR01550">
    <property type="entry name" value="DOC_P1"/>
    <property type="match status" value="1"/>
</dbReference>
<evidence type="ECO:0000313" key="2">
    <source>
        <dbReference type="EMBL" id="ECB6705539.1"/>
    </source>
</evidence>
<dbReference type="InterPro" id="IPR036597">
    <property type="entry name" value="Fido-like_dom_sf"/>
</dbReference>
<organism evidence="2">
    <name type="scientific">Salmonella montevideo</name>
    <dbReference type="NCBI Taxonomy" id="115981"/>
    <lineage>
        <taxon>Bacteria</taxon>
        <taxon>Pseudomonadati</taxon>
        <taxon>Pseudomonadota</taxon>
        <taxon>Gammaproteobacteria</taxon>
        <taxon>Enterobacterales</taxon>
        <taxon>Enterobacteriaceae</taxon>
        <taxon>Salmonella</taxon>
    </lineage>
</organism>
<sequence length="244" mass="28397">MITIEEATSVHEYLTNYYQNSDDPISPPGIKNIELLESAIARPFMTMNRKDVYPDDLDKAAALFHGVISNHCFHNGNKRTALLLTMCFLDRAGYWLDKCDDLQLFEFTRGVAAHEICENRIDEIKTIKAFFRSNSRKKKITDEQLSFIALSRHLTNAGFNIEDDGDYYSIFKNNKRYTKIIKKGASGHEKYDPQYIKSLRKRLLLTPKYGWDSIRFYQLYSSLTENIGELLRLRGEVMDWLAKI</sequence>
<dbReference type="PANTHER" id="PTHR39426">
    <property type="entry name" value="HOMOLOGY TO DEATH-ON-CURING PROTEIN OF PHAGE P1"/>
    <property type="match status" value="1"/>
</dbReference>
<feature type="domain" description="Fido" evidence="1">
    <location>
        <begin position="2"/>
        <end position="133"/>
    </location>
</feature>